<comment type="similarity">
    <text evidence="1">Belongs to the membrane fusion protein (MFP) (TC 8.A.1) family.</text>
</comment>
<dbReference type="GO" id="GO:1990281">
    <property type="term" value="C:efflux pump complex"/>
    <property type="evidence" value="ECO:0007669"/>
    <property type="project" value="TreeGrafter"/>
</dbReference>
<comment type="caution">
    <text evidence="4">The sequence shown here is derived from an EMBL/GenBank/DDBJ whole genome shotgun (WGS) entry which is preliminary data.</text>
</comment>
<dbReference type="EMBL" id="LMTZ01000084">
    <property type="protein sequence ID" value="KST67950.1"/>
    <property type="molecule type" value="Genomic_DNA"/>
</dbReference>
<dbReference type="SUPFAM" id="SSF111369">
    <property type="entry name" value="HlyD-like secretion proteins"/>
    <property type="match status" value="1"/>
</dbReference>
<evidence type="ECO:0000256" key="1">
    <source>
        <dbReference type="ARBA" id="ARBA00009477"/>
    </source>
</evidence>
<dbReference type="Gene3D" id="1.10.287.470">
    <property type="entry name" value="Helix hairpin bin"/>
    <property type="match status" value="1"/>
</dbReference>
<dbReference type="Pfam" id="PF25881">
    <property type="entry name" value="HH_YBHG"/>
    <property type="match status" value="1"/>
</dbReference>
<evidence type="ECO:0000259" key="3">
    <source>
        <dbReference type="Pfam" id="PF25881"/>
    </source>
</evidence>
<dbReference type="AlphaFoldDB" id="A0A0V7ZU05"/>
<sequence length="408" mass="45297">MHSSAEKQVEVVTRTQTLRVKTLIVKPVQSYEVSRTYTGEVAALRASELGFERSGKLVELFVDEGDRVTKGNPLAKLDTSNLKTQRLRLLAEKAQAKARLEELEAGPRQESIAAARAAVLNLEKQTQLERIKRSRRESLYKEGAISREQLDEVAFNAEAIAARLLEARSNLEELLNGTRREQILAQRAVVKQLEANISDLEINIAKSTLKAPFSGTIATGKLDEGVVINAGQSVIRLVENARPEVRIGVPVSIVPQLKNKNGFSRVEIGGRTYQGKISSFLPEIDSRTRTQTVVLRLEPSSLGTVTPGQTARWQITDKVAQEGYWIPKKALVKGLRGLWSCYALVEADREASVSEEKTFRLKEQTVEILHQDGERVLVRGTLSPGDMVVADGVHRLVPNQLVRRVEEL</sequence>
<dbReference type="Gene3D" id="2.40.50.100">
    <property type="match status" value="1"/>
</dbReference>
<feature type="coiled-coil region" evidence="2">
    <location>
        <begin position="161"/>
        <end position="210"/>
    </location>
</feature>
<feature type="domain" description="YbhG-like alpha-helical hairpin" evidence="3">
    <location>
        <begin position="77"/>
        <end position="204"/>
    </location>
</feature>
<dbReference type="InterPro" id="IPR059052">
    <property type="entry name" value="HH_YbhG-like"/>
</dbReference>
<evidence type="ECO:0000313" key="4">
    <source>
        <dbReference type="EMBL" id="KST67950.1"/>
    </source>
</evidence>
<gene>
    <name evidence="4" type="ORF">BC008_31530</name>
</gene>
<dbReference type="Gene3D" id="2.40.420.20">
    <property type="match status" value="1"/>
</dbReference>
<organism evidence="4 5">
    <name type="scientific">Mastigocoleus testarum BC008</name>
    <dbReference type="NCBI Taxonomy" id="371196"/>
    <lineage>
        <taxon>Bacteria</taxon>
        <taxon>Bacillati</taxon>
        <taxon>Cyanobacteriota</taxon>
        <taxon>Cyanophyceae</taxon>
        <taxon>Nostocales</taxon>
        <taxon>Hapalosiphonaceae</taxon>
        <taxon>Mastigocoleus</taxon>
    </lineage>
</organism>
<evidence type="ECO:0000256" key="2">
    <source>
        <dbReference type="SAM" id="Coils"/>
    </source>
</evidence>
<dbReference type="GO" id="GO:0015562">
    <property type="term" value="F:efflux transmembrane transporter activity"/>
    <property type="evidence" value="ECO:0007669"/>
    <property type="project" value="TreeGrafter"/>
</dbReference>
<evidence type="ECO:0000313" key="5">
    <source>
        <dbReference type="Proteomes" id="UP000053372"/>
    </source>
</evidence>
<dbReference type="Gene3D" id="2.40.30.170">
    <property type="match status" value="1"/>
</dbReference>
<reference evidence="4 5" key="1">
    <citation type="journal article" date="2015" name="Genome Announc.">
        <title>Draft Genome of the Euendolithic (true boring) Cyanobacterium Mastigocoleus testarum strain BC008.</title>
        <authorList>
            <person name="Guida B.S."/>
            <person name="Garcia-Pichel F."/>
        </authorList>
    </citation>
    <scope>NUCLEOTIDE SEQUENCE [LARGE SCALE GENOMIC DNA]</scope>
    <source>
        <strain evidence="4 5">BC008</strain>
    </source>
</reference>
<dbReference type="InterPro" id="IPR006143">
    <property type="entry name" value="RND_pump_MFP"/>
</dbReference>
<proteinExistence type="inferred from homology"/>
<keyword evidence="2" id="KW-0175">Coiled coil</keyword>
<dbReference type="PANTHER" id="PTHR30469">
    <property type="entry name" value="MULTIDRUG RESISTANCE PROTEIN MDTA"/>
    <property type="match status" value="1"/>
</dbReference>
<name>A0A0V7ZU05_9CYAN</name>
<accession>A0A0V7ZU05</accession>
<keyword evidence="5" id="KW-1185">Reference proteome</keyword>
<protein>
    <submittedName>
        <fullName evidence="4">RND transporter</fullName>
    </submittedName>
</protein>
<dbReference type="Proteomes" id="UP000053372">
    <property type="component" value="Unassembled WGS sequence"/>
</dbReference>
<dbReference type="NCBIfam" id="TIGR01730">
    <property type="entry name" value="RND_mfp"/>
    <property type="match status" value="1"/>
</dbReference>